<dbReference type="GO" id="GO:0003700">
    <property type="term" value="F:DNA-binding transcription factor activity"/>
    <property type="evidence" value="ECO:0007669"/>
    <property type="project" value="InterPro"/>
</dbReference>
<reference evidence="5 6" key="1">
    <citation type="submission" date="2020-08" db="EMBL/GenBank/DDBJ databases">
        <authorList>
            <person name="Liu G."/>
            <person name="Sun C."/>
        </authorList>
    </citation>
    <scope>NUCLEOTIDE SEQUENCE [LARGE SCALE GENOMIC DNA]</scope>
    <source>
        <strain evidence="5 6">OT19</strain>
        <plasmid evidence="5 6">plas1</plasmid>
    </source>
</reference>
<keyword evidence="1" id="KW-0805">Transcription regulation</keyword>
<dbReference type="PANTHER" id="PTHR44846:SF1">
    <property type="entry name" value="MANNOSYL-D-GLYCERATE TRANSPORT_METABOLISM SYSTEM REPRESSOR MNGR-RELATED"/>
    <property type="match status" value="1"/>
</dbReference>
<proteinExistence type="predicted"/>
<dbReference type="SUPFAM" id="SSF46785">
    <property type="entry name" value="Winged helix' DNA-binding domain"/>
    <property type="match status" value="1"/>
</dbReference>
<evidence type="ECO:0000259" key="4">
    <source>
        <dbReference type="PROSITE" id="PS50949"/>
    </source>
</evidence>
<name>A0A7G6VZJ0_9SPHN</name>
<evidence type="ECO:0000256" key="1">
    <source>
        <dbReference type="ARBA" id="ARBA00023015"/>
    </source>
</evidence>
<evidence type="ECO:0000256" key="2">
    <source>
        <dbReference type="ARBA" id="ARBA00023125"/>
    </source>
</evidence>
<protein>
    <submittedName>
        <fullName evidence="5">GntR family transcriptional regulator</fullName>
    </submittedName>
</protein>
<dbReference type="InterPro" id="IPR050679">
    <property type="entry name" value="Bact_HTH_transcr_reg"/>
</dbReference>
<dbReference type="FunFam" id="1.10.10.10:FF:000079">
    <property type="entry name" value="GntR family transcriptional regulator"/>
    <property type="match status" value="1"/>
</dbReference>
<organism evidence="5 6">
    <name type="scientific">Croceicoccus marinus</name>
    <dbReference type="NCBI Taxonomy" id="450378"/>
    <lineage>
        <taxon>Bacteria</taxon>
        <taxon>Pseudomonadati</taxon>
        <taxon>Pseudomonadota</taxon>
        <taxon>Alphaproteobacteria</taxon>
        <taxon>Sphingomonadales</taxon>
        <taxon>Erythrobacteraceae</taxon>
        <taxon>Croceicoccus</taxon>
    </lineage>
</organism>
<dbReference type="InterPro" id="IPR000524">
    <property type="entry name" value="Tscrpt_reg_HTH_GntR"/>
</dbReference>
<keyword evidence="3" id="KW-0804">Transcription</keyword>
<dbReference type="RefSeq" id="WP_185885900.1">
    <property type="nucleotide sequence ID" value="NZ_CP060053.1"/>
</dbReference>
<dbReference type="EMBL" id="CP060053">
    <property type="protein sequence ID" value="QNE07155.1"/>
    <property type="molecule type" value="Genomic_DNA"/>
</dbReference>
<accession>A0A7G6VZJ0</accession>
<dbReference type="Proteomes" id="UP000515297">
    <property type="component" value="Plasmid plas1"/>
</dbReference>
<keyword evidence="5" id="KW-0614">Plasmid</keyword>
<dbReference type="InterPro" id="IPR036388">
    <property type="entry name" value="WH-like_DNA-bd_sf"/>
</dbReference>
<dbReference type="InterPro" id="IPR036390">
    <property type="entry name" value="WH_DNA-bd_sf"/>
</dbReference>
<evidence type="ECO:0000313" key="6">
    <source>
        <dbReference type="Proteomes" id="UP000515297"/>
    </source>
</evidence>
<gene>
    <name evidence="5" type="ORF">H4O24_19270</name>
</gene>
<dbReference type="Pfam" id="PF00392">
    <property type="entry name" value="GntR"/>
    <property type="match status" value="1"/>
</dbReference>
<dbReference type="PROSITE" id="PS50949">
    <property type="entry name" value="HTH_GNTR"/>
    <property type="match status" value="1"/>
</dbReference>
<sequence length="243" mass="26851">MTVHDLKISERDEDSSPLYQRIADGLRAKISSGQLSEGEALPSERELCRLTNASRVTVRKALEQLIEEGLLFRKQGSGTYIQRMIEAKDNHLTSFSAEAAELGEEPGTIWILRTLGYPTRDEAEVLDITTTEKVVRLGRVRLLSGEPLAIEHAIVPARMLLEVGEIGDSLYQTLEITGNRPVSGRQTTSASLATPTEAALLSVAENSAVLRIERLTRNVAGELVELTRSVYRGDRYKFSSDLN</sequence>
<dbReference type="Pfam" id="PF07702">
    <property type="entry name" value="UTRA"/>
    <property type="match status" value="1"/>
</dbReference>
<dbReference type="SMART" id="SM00866">
    <property type="entry name" value="UTRA"/>
    <property type="match status" value="1"/>
</dbReference>
<dbReference type="CDD" id="cd07377">
    <property type="entry name" value="WHTH_GntR"/>
    <property type="match status" value="1"/>
</dbReference>
<dbReference type="Gene3D" id="1.10.10.10">
    <property type="entry name" value="Winged helix-like DNA-binding domain superfamily/Winged helix DNA-binding domain"/>
    <property type="match status" value="1"/>
</dbReference>
<dbReference type="GO" id="GO:0045892">
    <property type="term" value="P:negative regulation of DNA-templated transcription"/>
    <property type="evidence" value="ECO:0007669"/>
    <property type="project" value="TreeGrafter"/>
</dbReference>
<dbReference type="Gene3D" id="3.40.1410.10">
    <property type="entry name" value="Chorismate lyase-like"/>
    <property type="match status" value="1"/>
</dbReference>
<evidence type="ECO:0000256" key="3">
    <source>
        <dbReference type="ARBA" id="ARBA00023163"/>
    </source>
</evidence>
<dbReference type="AlphaFoldDB" id="A0A7G6VZJ0"/>
<evidence type="ECO:0000313" key="5">
    <source>
        <dbReference type="EMBL" id="QNE07155.1"/>
    </source>
</evidence>
<dbReference type="InterPro" id="IPR028978">
    <property type="entry name" value="Chorismate_lyase_/UTRA_dom_sf"/>
</dbReference>
<feature type="domain" description="HTH gntR-type" evidence="4">
    <location>
        <begin position="16"/>
        <end position="84"/>
    </location>
</feature>
<dbReference type="GO" id="GO:0003677">
    <property type="term" value="F:DNA binding"/>
    <property type="evidence" value="ECO:0007669"/>
    <property type="project" value="UniProtKB-KW"/>
</dbReference>
<dbReference type="InterPro" id="IPR011663">
    <property type="entry name" value="UTRA"/>
</dbReference>
<dbReference type="PANTHER" id="PTHR44846">
    <property type="entry name" value="MANNOSYL-D-GLYCERATE TRANSPORT/METABOLISM SYSTEM REPRESSOR MNGR-RELATED"/>
    <property type="match status" value="1"/>
</dbReference>
<keyword evidence="2" id="KW-0238">DNA-binding</keyword>
<dbReference type="SUPFAM" id="SSF64288">
    <property type="entry name" value="Chorismate lyase-like"/>
    <property type="match status" value="1"/>
</dbReference>
<geneLocation type="plasmid" evidence="5 6">
    <name>plas1</name>
</geneLocation>
<dbReference type="SMART" id="SM00345">
    <property type="entry name" value="HTH_GNTR"/>
    <property type="match status" value="1"/>
</dbReference>
<dbReference type="PRINTS" id="PR00035">
    <property type="entry name" value="HTHGNTR"/>
</dbReference>